<sequence length="39" mass="4652">MYIGKYRAKFLSHLMPRHTEMKSDLFPKGSHQISKEMEV</sequence>
<dbReference type="AlphaFoldDB" id="A0A2A5T0F4"/>
<keyword evidence="2" id="KW-1185">Reference proteome</keyword>
<proteinExistence type="predicted"/>
<gene>
    <name evidence="1" type="ORF">BTN49_2804</name>
</gene>
<evidence type="ECO:0000313" key="1">
    <source>
        <dbReference type="EMBL" id="PCS21643.1"/>
    </source>
</evidence>
<accession>A0A2A5T0F4</accession>
<comment type="caution">
    <text evidence="1">The sequence shown here is derived from an EMBL/GenBank/DDBJ whole genome shotgun (WGS) entry which is preliminary data.</text>
</comment>
<dbReference type="EMBL" id="NBYY01000032">
    <property type="protein sequence ID" value="PCS21643.1"/>
    <property type="molecule type" value="Genomic_DNA"/>
</dbReference>
<organism evidence="1 2">
    <name type="scientific">Candidatus Enterovibrio escicola</name>
    <dbReference type="NCBI Taxonomy" id="1927127"/>
    <lineage>
        <taxon>Bacteria</taxon>
        <taxon>Pseudomonadati</taxon>
        <taxon>Pseudomonadota</taxon>
        <taxon>Gammaproteobacteria</taxon>
        <taxon>Vibrionales</taxon>
        <taxon>Vibrionaceae</taxon>
        <taxon>Enterovibrio</taxon>
    </lineage>
</organism>
<reference evidence="2" key="1">
    <citation type="submission" date="2017-04" db="EMBL/GenBank/DDBJ databases">
        <title>Genome evolution of the luminous symbionts of deep sea anglerfish.</title>
        <authorList>
            <person name="Hendry T.A."/>
        </authorList>
    </citation>
    <scope>NUCLEOTIDE SEQUENCE [LARGE SCALE GENOMIC DNA]</scope>
</reference>
<name>A0A2A5T0F4_9GAMM</name>
<dbReference type="Proteomes" id="UP000219020">
    <property type="component" value="Unassembled WGS sequence"/>
</dbReference>
<evidence type="ECO:0000313" key="2">
    <source>
        <dbReference type="Proteomes" id="UP000219020"/>
    </source>
</evidence>
<protein>
    <submittedName>
        <fullName evidence="1">Uncharacterized protein</fullName>
    </submittedName>
</protein>